<evidence type="ECO:0000313" key="9">
    <source>
        <dbReference type="Proteomes" id="UP000613768"/>
    </source>
</evidence>
<dbReference type="AlphaFoldDB" id="A0AAW3ZIZ6"/>
<dbReference type="PANTHER" id="PTHR33406:SF13">
    <property type="entry name" value="MEMBRANE PROTEIN YDFJ"/>
    <property type="match status" value="1"/>
</dbReference>
<evidence type="ECO:0000313" key="8">
    <source>
        <dbReference type="EMBL" id="MBD8525410.1"/>
    </source>
</evidence>
<dbReference type="Pfam" id="PF03176">
    <property type="entry name" value="MMPL"/>
    <property type="match status" value="1"/>
</dbReference>
<name>A0AAW3ZIZ6_9GAMM</name>
<dbReference type="Gene3D" id="1.20.1640.10">
    <property type="entry name" value="Multidrug efflux transporter AcrB transmembrane domain"/>
    <property type="match status" value="2"/>
</dbReference>
<feature type="transmembrane region" description="Helical" evidence="6">
    <location>
        <begin position="742"/>
        <end position="763"/>
    </location>
</feature>
<feature type="transmembrane region" description="Helical" evidence="6">
    <location>
        <begin position="658"/>
        <end position="679"/>
    </location>
</feature>
<keyword evidence="5 6" id="KW-0472">Membrane</keyword>
<keyword evidence="4 6" id="KW-1133">Transmembrane helix</keyword>
<proteinExistence type="predicted"/>
<protein>
    <submittedName>
        <fullName evidence="8">MMPL family transporter</fullName>
    </submittedName>
</protein>
<dbReference type="PANTHER" id="PTHR33406">
    <property type="entry name" value="MEMBRANE PROTEIN MJ1562-RELATED"/>
    <property type="match status" value="1"/>
</dbReference>
<feature type="transmembrane region" description="Helical" evidence="6">
    <location>
        <begin position="433"/>
        <end position="451"/>
    </location>
</feature>
<feature type="transmembrane region" description="Helical" evidence="6">
    <location>
        <begin position="295"/>
        <end position="316"/>
    </location>
</feature>
<evidence type="ECO:0000256" key="2">
    <source>
        <dbReference type="ARBA" id="ARBA00022475"/>
    </source>
</evidence>
<organism evidence="8 9">
    <name type="scientific">Pseudomarimonas arenosa</name>
    <dbReference type="NCBI Taxonomy" id="2774145"/>
    <lineage>
        <taxon>Bacteria</taxon>
        <taxon>Pseudomonadati</taxon>
        <taxon>Pseudomonadota</taxon>
        <taxon>Gammaproteobacteria</taxon>
        <taxon>Lysobacterales</taxon>
        <taxon>Lysobacteraceae</taxon>
        <taxon>Pseudomarimonas</taxon>
    </lineage>
</organism>
<reference evidence="8 9" key="1">
    <citation type="submission" date="2020-09" db="EMBL/GenBank/DDBJ databases">
        <title>Pseudoxanthomonas sp. CAU 1598 isolated from sand of Yaerae Beach.</title>
        <authorList>
            <person name="Kim W."/>
        </authorList>
    </citation>
    <scope>NUCLEOTIDE SEQUENCE [LARGE SCALE GENOMIC DNA]</scope>
    <source>
        <strain evidence="8 9">CAU 1598</strain>
    </source>
</reference>
<feature type="transmembrane region" description="Helical" evidence="6">
    <location>
        <begin position="710"/>
        <end position="730"/>
    </location>
</feature>
<keyword evidence="9" id="KW-1185">Reference proteome</keyword>
<evidence type="ECO:0000256" key="1">
    <source>
        <dbReference type="ARBA" id="ARBA00004651"/>
    </source>
</evidence>
<feature type="transmembrane region" description="Helical" evidence="6">
    <location>
        <begin position="769"/>
        <end position="791"/>
    </location>
</feature>
<evidence type="ECO:0000256" key="4">
    <source>
        <dbReference type="ARBA" id="ARBA00022989"/>
    </source>
</evidence>
<dbReference type="SUPFAM" id="SSF82866">
    <property type="entry name" value="Multidrug efflux transporter AcrB transmembrane domain"/>
    <property type="match status" value="2"/>
</dbReference>
<dbReference type="Proteomes" id="UP000613768">
    <property type="component" value="Unassembled WGS sequence"/>
</dbReference>
<dbReference type="GO" id="GO:0005886">
    <property type="term" value="C:plasma membrane"/>
    <property type="evidence" value="ECO:0007669"/>
    <property type="project" value="UniProtKB-SubCell"/>
</dbReference>
<feature type="transmembrane region" description="Helical" evidence="6">
    <location>
        <begin position="269"/>
        <end position="288"/>
    </location>
</feature>
<feature type="transmembrane region" description="Helical" evidence="6">
    <location>
        <begin position="362"/>
        <end position="381"/>
    </location>
</feature>
<evidence type="ECO:0000256" key="6">
    <source>
        <dbReference type="SAM" id="Phobius"/>
    </source>
</evidence>
<dbReference type="RefSeq" id="WP_192028762.1">
    <property type="nucleotide sequence ID" value="NZ_JACYTR010000009.1"/>
</dbReference>
<feature type="domain" description="Membrane transport protein MMPL" evidence="7">
    <location>
        <begin position="246"/>
        <end position="412"/>
    </location>
</feature>
<gene>
    <name evidence="8" type="ORF">IFO71_06610</name>
</gene>
<comment type="subcellular location">
    <subcellularLocation>
        <location evidence="1">Cell membrane</location>
        <topology evidence="1">Multi-pass membrane protein</topology>
    </subcellularLocation>
</comment>
<feature type="transmembrane region" description="Helical" evidence="6">
    <location>
        <begin position="387"/>
        <end position="412"/>
    </location>
</feature>
<keyword evidence="2" id="KW-1003">Cell membrane</keyword>
<dbReference type="EMBL" id="JACYTR010000009">
    <property type="protein sequence ID" value="MBD8525410.1"/>
    <property type="molecule type" value="Genomic_DNA"/>
</dbReference>
<sequence length="802" mass="85017">MSQPKAGAVQGRHVARLAICLVVLGLLAWALASRLQLSGDLRLFMPAPRSDAQRLLIEQLGEGPGARLLLVALHGDERDRLAERSRALREALVDSDHFVWSGNGDEGLDALPEALLDYRYLLSPGAGEGVFAEPALRHALEQRLLDLASPAAAMIAPLIAADPTLETLRVIETWQPAAEPERHDGVWMSRAGEALLVLETAAPGFDPSGQQAALQALRQAYCAVLEAESAAAGRCDETMSSEVALDLGLEVSGPGAFAERMANRTRGDASFYGSLAGLGLFVLLLLAYRSVWLPLVGIIPLLFAGLGGLLVTAWLFGTVHGITLAFGLTLLGVAQDYPVHLFSHRRAGEPAQQSVRRIWPTLATGAFSSALAYLVFFFTGVDGLQQLAVLTVSGLALAALATRFVLPWLLPLPAEVPSITLSERPTMASPRRRVGLAAGVASVLLAMLFGLPSPGWQEDLAALTPLPPELLQRDRQLRQALAAPDVRWLLQLQGDSTDSVLQASEALMPALDQLVQQGAITGYDLAARYLPSAQRQLQRQAALPAADQLRASLRAASQGLPFKADAFAPFLAALERARQLPPLQVEALQGTALELRLGGLLLAPQSAAGASRHSALVQLQGPADLAALQALADAHPDLALIDLKSVANSLASAWRTQVLWAMLLAALILSVLVAISLGSLRRASRVLLPVALGTLFVVTILHSAGVPLSLFHLVAMVLGAGLGLDYALFFERARQASAERGQTLHALVLCATSTLWVFALLALSEIPVLRHLGVTVALGVVAHFGASYFLLGAPGPAPENRR</sequence>
<evidence type="ECO:0000256" key="3">
    <source>
        <dbReference type="ARBA" id="ARBA00022692"/>
    </source>
</evidence>
<comment type="caution">
    <text evidence="8">The sequence shown here is derived from an EMBL/GenBank/DDBJ whole genome shotgun (WGS) entry which is preliminary data.</text>
</comment>
<feature type="transmembrane region" description="Helical" evidence="6">
    <location>
        <begin position="322"/>
        <end position="342"/>
    </location>
</feature>
<evidence type="ECO:0000256" key="5">
    <source>
        <dbReference type="ARBA" id="ARBA00023136"/>
    </source>
</evidence>
<dbReference type="InterPro" id="IPR050545">
    <property type="entry name" value="Mycobact_MmpL"/>
</dbReference>
<keyword evidence="3 6" id="KW-0812">Transmembrane</keyword>
<accession>A0AAW3ZIZ6</accession>
<dbReference type="InterPro" id="IPR004869">
    <property type="entry name" value="MMPL_dom"/>
</dbReference>
<evidence type="ECO:0000259" key="7">
    <source>
        <dbReference type="Pfam" id="PF03176"/>
    </source>
</evidence>
<feature type="transmembrane region" description="Helical" evidence="6">
    <location>
        <begin position="686"/>
        <end position="704"/>
    </location>
</feature>